<protein>
    <submittedName>
        <fullName evidence="5">Uncharacterized protein LOC121883424 isoform X5</fullName>
    </submittedName>
</protein>
<sequence>MAQVKSTILSHAEWARIQAAAKEITKNEVVQYKKSRVQEREDETKRLIKLRAKKRVEEKEEYLNKLAAEEVEAKREDRQQAIDTANNKMFYDNGCVRKFTRTVLVSHIQKENELQVQFHQKKQRAAEQQERQAQEQIKRKLADDLRKEQEKMNLKKLNNLSVAEYLHEQMLSIKQAKEKERQQDKIERDRLWALDQLHAQEVRCQAEKEAESKKSLLKMRQDNITDKNIGREKQTQALITEEKIIKLAQFELEKSFKQRDNEQAEHFRKLQTPKEIVADKYALKIKEEAATRALKEEANLFKAIAEQEAQFERKENTKKEKKAATLQSISDHCKAKIQENDLRRREEHQRDQDWCQAQKESGRLFLKKAELNTQKNKNKKIKCQDFNAALMADEQARLQQLKSEEHNIAMAAAEEIAKKDKQLHEYVQSELSKAADSQRNSLPLLTASTGRCGFMLDGEEPINKQYMSKGPGAQLLRYTTNQTRNMKQHLERDSLQLTYIESGTVDPEPTRFSHISKTIGQSADMSILKETTRDLCSPTVGVEGSAYRSQDTGESLPRRVTKMTQSVKQRIEEKKLDLTYQENSDFRPTPPPPIPTNEVPAGCPRPPPGVEASPYCSVDRCEPLPRRVTVRTRRIKEQLERNRLKLTYIEAGEVDQEPTCIKPRGQHSSIFHVSSPLPSIPTNEVPAGCPRPPPGVEASPYCSIDRCEPLPRRITARTRAIKQQLERNNLQLTYVEAGKVDQEPTVGVSSTLPPMPTKEDPAGRPYPPPGMEASPYRTVDTCEPLPRKVTARTRAMKQEIERNNLQLTYIEAGKVDQEPQRNSTVCVSSPLPSIPTKEVPAGRPCPPPGMEASPYRTVDTCEPLPRKITARTRAIKQNIERNNLQLTYKEAEGSPYRTVDTCEPLPRRITARTRAIKQHLERNSLQLTYKEAGTRKRESSDLLEYLERSEERTQEQSRKDQDVTAAILQTMQRMDKNASAVVGLMGRMVSLLEGLCTKP</sequence>
<dbReference type="InterPro" id="IPR039986">
    <property type="entry name" value="CFAP210"/>
</dbReference>
<organism evidence="5 6">
    <name type="scientific">Scomber scombrus</name>
    <name type="common">Atlantic mackerel</name>
    <name type="synonym">Scomber vernalis</name>
    <dbReference type="NCBI Taxonomy" id="13677"/>
    <lineage>
        <taxon>Eukaryota</taxon>
        <taxon>Metazoa</taxon>
        <taxon>Chordata</taxon>
        <taxon>Craniata</taxon>
        <taxon>Vertebrata</taxon>
        <taxon>Euteleostomi</taxon>
        <taxon>Actinopterygii</taxon>
        <taxon>Neopterygii</taxon>
        <taxon>Teleostei</taxon>
        <taxon>Neoteleostei</taxon>
        <taxon>Acanthomorphata</taxon>
        <taxon>Pelagiaria</taxon>
        <taxon>Scombriformes</taxon>
        <taxon>Scombridae</taxon>
        <taxon>Scomber</taxon>
    </lineage>
</organism>
<feature type="region of interest" description="Disordered" evidence="3">
    <location>
        <begin position="821"/>
        <end position="854"/>
    </location>
</feature>
<name>A0AAV1Q905_SCOSC</name>
<dbReference type="EMBL" id="CAWUFR010000754">
    <property type="protein sequence ID" value="CAK6980922.1"/>
    <property type="molecule type" value="Genomic_DNA"/>
</dbReference>
<dbReference type="PANTHER" id="PTHR28663:SF1">
    <property type="entry name" value="CILIA- AND FLAGELLA- ASSOCIATED PROTEIN 210"/>
    <property type="match status" value="1"/>
</dbReference>
<evidence type="ECO:0000256" key="2">
    <source>
        <dbReference type="SAM" id="Coils"/>
    </source>
</evidence>
<feature type="region of interest" description="Disordered" evidence="3">
    <location>
        <begin position="744"/>
        <end position="765"/>
    </location>
</feature>
<evidence type="ECO:0000256" key="3">
    <source>
        <dbReference type="SAM" id="MobiDB-lite"/>
    </source>
</evidence>
<feature type="domain" description="Trichohyalin-plectin-homology" evidence="4">
    <location>
        <begin position="94"/>
        <end position="443"/>
    </location>
</feature>
<accession>A0AAV1Q905</accession>
<proteinExistence type="predicted"/>
<evidence type="ECO:0000313" key="6">
    <source>
        <dbReference type="Proteomes" id="UP001314229"/>
    </source>
</evidence>
<keyword evidence="1 2" id="KW-0175">Coiled coil</keyword>
<feature type="compositionally biased region" description="Polar residues" evidence="3">
    <location>
        <begin position="821"/>
        <end position="831"/>
    </location>
</feature>
<evidence type="ECO:0000313" key="5">
    <source>
        <dbReference type="EMBL" id="CAK6980922.1"/>
    </source>
</evidence>
<evidence type="ECO:0000259" key="4">
    <source>
        <dbReference type="Pfam" id="PF13868"/>
    </source>
</evidence>
<comment type="caution">
    <text evidence="5">The sequence shown here is derived from an EMBL/GenBank/DDBJ whole genome shotgun (WGS) entry which is preliminary data.</text>
</comment>
<dbReference type="GO" id="GO:0005879">
    <property type="term" value="C:axonemal microtubule"/>
    <property type="evidence" value="ECO:0007669"/>
    <property type="project" value="TreeGrafter"/>
</dbReference>
<dbReference type="AlphaFoldDB" id="A0AAV1Q905"/>
<dbReference type="InterPro" id="IPR043597">
    <property type="entry name" value="TPH_dom"/>
</dbReference>
<dbReference type="Pfam" id="PF13868">
    <property type="entry name" value="TPH"/>
    <property type="match status" value="1"/>
</dbReference>
<feature type="coiled-coil region" evidence="2">
    <location>
        <begin position="116"/>
        <end position="151"/>
    </location>
</feature>
<feature type="coiled-coil region" evidence="2">
    <location>
        <begin position="40"/>
        <end position="88"/>
    </location>
</feature>
<dbReference type="PANTHER" id="PTHR28663">
    <property type="entry name" value="COILED-COIL DOMAIN-CONTAINING PROTEIN 173"/>
    <property type="match status" value="1"/>
</dbReference>
<keyword evidence="6" id="KW-1185">Reference proteome</keyword>
<gene>
    <name evidence="5" type="ORF">FSCOSCO3_A028792</name>
</gene>
<evidence type="ECO:0000256" key="1">
    <source>
        <dbReference type="ARBA" id="ARBA00023054"/>
    </source>
</evidence>
<reference evidence="5 6" key="1">
    <citation type="submission" date="2024-01" db="EMBL/GenBank/DDBJ databases">
        <authorList>
            <person name="Alioto T."/>
            <person name="Alioto T."/>
            <person name="Gomez Garrido J."/>
        </authorList>
    </citation>
    <scope>NUCLEOTIDE SEQUENCE [LARGE SCALE GENOMIC DNA]</scope>
</reference>
<dbReference type="Proteomes" id="UP001314229">
    <property type="component" value="Unassembled WGS sequence"/>
</dbReference>